<feature type="transmembrane region" description="Helical" evidence="2">
    <location>
        <begin position="88"/>
        <end position="108"/>
    </location>
</feature>
<feature type="transmembrane region" description="Helical" evidence="2">
    <location>
        <begin position="35"/>
        <end position="51"/>
    </location>
</feature>
<evidence type="ECO:0000256" key="2">
    <source>
        <dbReference type="SAM" id="Phobius"/>
    </source>
</evidence>
<keyword evidence="4" id="KW-1185">Reference proteome</keyword>
<evidence type="ECO:0008006" key="5">
    <source>
        <dbReference type="Google" id="ProtNLM"/>
    </source>
</evidence>
<feature type="compositionally biased region" description="Pro residues" evidence="1">
    <location>
        <begin position="263"/>
        <end position="284"/>
    </location>
</feature>
<keyword evidence="2" id="KW-0812">Transmembrane</keyword>
<keyword evidence="2" id="KW-1133">Transmembrane helix</keyword>
<organism evidence="3 4">
    <name type="scientific">Streptomyces aureus</name>
    <dbReference type="NCBI Taxonomy" id="193461"/>
    <lineage>
        <taxon>Bacteria</taxon>
        <taxon>Bacillati</taxon>
        <taxon>Actinomycetota</taxon>
        <taxon>Actinomycetes</taxon>
        <taxon>Kitasatosporales</taxon>
        <taxon>Streptomycetaceae</taxon>
        <taxon>Streptomyces</taxon>
    </lineage>
</organism>
<accession>A0ABV4SYN5</accession>
<dbReference type="InterPro" id="IPR007136">
    <property type="entry name" value="DUF347"/>
</dbReference>
<evidence type="ECO:0000313" key="4">
    <source>
        <dbReference type="Proteomes" id="UP001571476"/>
    </source>
</evidence>
<sequence length="338" mass="36236">MPVVGALFWAIKIVATTLGESVSNYVAITPLKLGYAAAVIIFLAAFALTLMMQLRADRFRPAVFWSVILMTSIVGTAMSDFMNRTVGLGYTGGAAVLTTLLVLVLIGWRATGQTMDVERIATTKAEILYWTATLLSNTLGTSSGDFMSHTLGLGFRGSALLLSAVMLLILAAHYLTPISGTVLFWTAYVLTRPLGAVVENTFEKPTAQGGMGVGTTITSATLLAALVVLVGYQMLTHRPQTLTLDAPPDAAAAPDFTQRRAQPPAPAVPQSPPAGRPRTPPPALAVPSADQEPITPARPPVPPKPSRPPREASPLLPPRRRRRAQLADWLRRRKKRQD</sequence>
<reference evidence="3 4" key="1">
    <citation type="submission" date="2024-08" db="EMBL/GenBank/DDBJ databases">
        <title>Genome sequence of Streptomyces aureus CACIA-1.46HGO.</title>
        <authorList>
            <person name="Evangelista-Martinez Z."/>
        </authorList>
    </citation>
    <scope>NUCLEOTIDE SEQUENCE [LARGE SCALE GENOMIC DNA]</scope>
    <source>
        <strain evidence="3 4">CACIA-1.46HGO</strain>
    </source>
</reference>
<feature type="transmembrane region" description="Helical" evidence="2">
    <location>
        <begin position="63"/>
        <end position="82"/>
    </location>
</feature>
<dbReference type="EMBL" id="JBGOSP010000058">
    <property type="protein sequence ID" value="MFA3843365.1"/>
    <property type="molecule type" value="Genomic_DNA"/>
</dbReference>
<evidence type="ECO:0000313" key="3">
    <source>
        <dbReference type="EMBL" id="MFA3843365.1"/>
    </source>
</evidence>
<feature type="transmembrane region" description="Helical" evidence="2">
    <location>
        <begin position="210"/>
        <end position="232"/>
    </location>
</feature>
<gene>
    <name evidence="3" type="ORF">ACEG43_45875</name>
</gene>
<keyword evidence="2" id="KW-0472">Membrane</keyword>
<proteinExistence type="predicted"/>
<dbReference type="Pfam" id="PF03988">
    <property type="entry name" value="DUF347"/>
    <property type="match status" value="4"/>
</dbReference>
<name>A0ABV4SYN5_9ACTN</name>
<protein>
    <recommendedName>
        <fullName evidence="5">Integral membrane protein</fullName>
    </recommendedName>
</protein>
<dbReference type="Proteomes" id="UP001571476">
    <property type="component" value="Unassembled WGS sequence"/>
</dbReference>
<dbReference type="RefSeq" id="WP_372567218.1">
    <property type="nucleotide sequence ID" value="NZ_JBGOSP010000058.1"/>
</dbReference>
<feature type="compositionally biased region" description="Pro residues" evidence="1">
    <location>
        <begin position="296"/>
        <end position="306"/>
    </location>
</feature>
<comment type="caution">
    <text evidence="3">The sequence shown here is derived from an EMBL/GenBank/DDBJ whole genome shotgun (WGS) entry which is preliminary data.</text>
</comment>
<evidence type="ECO:0000256" key="1">
    <source>
        <dbReference type="SAM" id="MobiDB-lite"/>
    </source>
</evidence>
<feature type="transmembrane region" description="Helical" evidence="2">
    <location>
        <begin position="159"/>
        <end position="190"/>
    </location>
</feature>
<feature type="region of interest" description="Disordered" evidence="1">
    <location>
        <begin position="259"/>
        <end position="338"/>
    </location>
</feature>